<dbReference type="EMBL" id="CP017637">
    <property type="protein sequence ID" value="APG15215.1"/>
    <property type="molecule type" value="Genomic_DNA"/>
</dbReference>
<dbReference type="KEGG" id="bjp:RN69_38960"/>
<evidence type="ECO:0008006" key="8">
    <source>
        <dbReference type="Google" id="ProtNLM"/>
    </source>
</evidence>
<dbReference type="GeneID" id="92969925"/>
<dbReference type="STRING" id="375.BKD09_RS43645"/>
<dbReference type="Proteomes" id="UP000030377">
    <property type="component" value="Unassembled WGS sequence"/>
</dbReference>
<dbReference type="OrthoDB" id="8255841at2"/>
<dbReference type="PATRIC" id="fig|375.37.peg.8929"/>
<evidence type="ECO:0000313" key="7">
    <source>
        <dbReference type="Proteomes" id="UP001549291"/>
    </source>
</evidence>
<evidence type="ECO:0000313" key="3">
    <source>
        <dbReference type="EMBL" id="KGT73008.1"/>
    </source>
</evidence>
<dbReference type="AlphaFoldDB" id="A0A0A3YH78"/>
<accession>A0A0A3YH78</accession>
<dbReference type="Proteomes" id="UP001549291">
    <property type="component" value="Unassembled WGS sequence"/>
</dbReference>
<gene>
    <name evidence="4" type="ORF">ABIF63_009131</name>
    <name evidence="2" type="ORF">BKD09_43645</name>
    <name evidence="3" type="ORF">MA20_47020</name>
</gene>
<proteinExistence type="predicted"/>
<dbReference type="eggNOG" id="ENOG5030RCZ">
    <property type="taxonomic scope" value="Bacteria"/>
</dbReference>
<evidence type="ECO:0000313" key="2">
    <source>
        <dbReference type="EMBL" id="APG15215.1"/>
    </source>
</evidence>
<evidence type="ECO:0000313" key="6">
    <source>
        <dbReference type="Proteomes" id="UP000181962"/>
    </source>
</evidence>
<dbReference type="EMBL" id="JRPN01000079">
    <property type="protein sequence ID" value="KGT73008.1"/>
    <property type="molecule type" value="Genomic_DNA"/>
</dbReference>
<reference evidence="3 5" key="1">
    <citation type="submission" date="2014-09" db="EMBL/GenBank/DDBJ databases">
        <title>Draft genome of Bradyrhizobium japonicum Is-34.</title>
        <authorList>
            <person name="Tsurumaru H."/>
            <person name="Yamakawa T."/>
            <person name="Hashimoto S."/>
            <person name="Okizaki K."/>
            <person name="Kanesaki Y."/>
            <person name="Yoshikawa H."/>
            <person name="Yajima S."/>
        </authorList>
    </citation>
    <scope>NUCLEOTIDE SEQUENCE [LARGE SCALE GENOMIC DNA]</scope>
    <source>
        <strain evidence="3 5">Is-34</strain>
    </source>
</reference>
<name>A0A0A3YH78_BRAJP</name>
<keyword evidence="7" id="KW-1185">Reference proteome</keyword>
<sequence>MAVDNVGGNGGAAGAQQTGDSGFQNQMAEFERVSQKVQAQAVAMRRITTELSSEKKVADERVQ</sequence>
<dbReference type="EMBL" id="JBEPTQ010000002">
    <property type="protein sequence ID" value="MET4725025.1"/>
    <property type="molecule type" value="Genomic_DNA"/>
</dbReference>
<protein>
    <recommendedName>
        <fullName evidence="8">Nodulation protein NopA</fullName>
    </recommendedName>
</protein>
<reference evidence="2 6" key="2">
    <citation type="submission" date="2016-11" db="EMBL/GenBank/DDBJ databases">
        <title>Complete Genome Sequence of Bradyrhizobium sp. strain J5, an isolated from soybean nodule in Hokkaido.</title>
        <authorList>
            <person name="Kanehara K."/>
        </authorList>
    </citation>
    <scope>NUCLEOTIDE SEQUENCE [LARGE SCALE GENOMIC DNA]</scope>
    <source>
        <strain evidence="2 6">J5</strain>
    </source>
</reference>
<organism evidence="3 5">
    <name type="scientific">Bradyrhizobium japonicum</name>
    <dbReference type="NCBI Taxonomy" id="375"/>
    <lineage>
        <taxon>Bacteria</taxon>
        <taxon>Pseudomonadati</taxon>
        <taxon>Pseudomonadota</taxon>
        <taxon>Alphaproteobacteria</taxon>
        <taxon>Hyphomicrobiales</taxon>
        <taxon>Nitrobacteraceae</taxon>
        <taxon>Bradyrhizobium</taxon>
    </lineage>
</organism>
<reference evidence="4 7" key="3">
    <citation type="submission" date="2024-06" db="EMBL/GenBank/DDBJ databases">
        <title>Genomic Encyclopedia of Type Strains, Phase V (KMG-V): Genome sequencing to study the core and pangenomes of soil and plant-associated prokaryotes.</title>
        <authorList>
            <person name="Whitman W."/>
        </authorList>
    </citation>
    <scope>NUCLEOTIDE SEQUENCE [LARGE SCALE GENOMIC DNA]</scope>
    <source>
        <strain evidence="4 7">USDA 160</strain>
    </source>
</reference>
<evidence type="ECO:0000313" key="5">
    <source>
        <dbReference type="Proteomes" id="UP000030377"/>
    </source>
</evidence>
<evidence type="ECO:0000256" key="1">
    <source>
        <dbReference type="SAM" id="MobiDB-lite"/>
    </source>
</evidence>
<feature type="region of interest" description="Disordered" evidence="1">
    <location>
        <begin position="1"/>
        <end position="27"/>
    </location>
</feature>
<dbReference type="Proteomes" id="UP000181962">
    <property type="component" value="Chromosome"/>
</dbReference>
<evidence type="ECO:0000313" key="4">
    <source>
        <dbReference type="EMBL" id="MET4725025.1"/>
    </source>
</evidence>
<dbReference type="RefSeq" id="WP_014497948.1">
    <property type="nucleotide sequence ID" value="NZ_BJNK01000074.1"/>
</dbReference>